<dbReference type="AlphaFoldDB" id="A0AAQ2Y4B2"/>
<evidence type="ECO:0000313" key="5">
    <source>
        <dbReference type="Proteomes" id="UP001219537"/>
    </source>
</evidence>
<protein>
    <submittedName>
        <fullName evidence="4">GH92 family glycosyl hydrolase</fullName>
    </submittedName>
</protein>
<keyword evidence="1" id="KW-0732">Signal</keyword>
<dbReference type="FunFam" id="3.30.2080.10:FF:000001">
    <property type="entry name" value="Alpha-1,2-mannosidase subfamily"/>
    <property type="match status" value="1"/>
</dbReference>
<reference evidence="4" key="1">
    <citation type="submission" date="2023-02" db="EMBL/GenBank/DDBJ databases">
        <title>Isolation, identification, and genome analysis of Vibrio campbellii in the Penaeus vannamei larvae stage.</title>
        <authorList>
            <person name="Huang T."/>
            <person name="Zhang B."/>
        </authorList>
    </citation>
    <scope>NUCLEOTIDE SEQUENCE</scope>
    <source>
        <strain evidence="4">20220413_1</strain>
    </source>
</reference>
<dbReference type="GO" id="GO:0005975">
    <property type="term" value="P:carbohydrate metabolic process"/>
    <property type="evidence" value="ECO:0007669"/>
    <property type="project" value="InterPro"/>
</dbReference>
<feature type="signal peptide" evidence="1">
    <location>
        <begin position="1"/>
        <end position="20"/>
    </location>
</feature>
<dbReference type="PROSITE" id="PS51257">
    <property type="entry name" value="PROKAR_LIPOPROTEIN"/>
    <property type="match status" value="1"/>
</dbReference>
<dbReference type="Proteomes" id="UP001219537">
    <property type="component" value="Chromosome 2"/>
</dbReference>
<dbReference type="InterPro" id="IPR050883">
    <property type="entry name" value="PNGase"/>
</dbReference>
<dbReference type="Gene3D" id="1.20.1610.10">
    <property type="entry name" value="alpha-1,2-mannosidases domains"/>
    <property type="match status" value="1"/>
</dbReference>
<dbReference type="Gene3D" id="1.20.1050.60">
    <property type="entry name" value="alpha-1,2-mannosidase"/>
    <property type="match status" value="1"/>
</dbReference>
<dbReference type="Gene3D" id="3.30.2080.10">
    <property type="entry name" value="GH92 mannosidase domain"/>
    <property type="match status" value="1"/>
</dbReference>
<evidence type="ECO:0000313" key="4">
    <source>
        <dbReference type="EMBL" id="WDG11458.1"/>
    </source>
</evidence>
<dbReference type="GO" id="GO:0005829">
    <property type="term" value="C:cytosol"/>
    <property type="evidence" value="ECO:0007669"/>
    <property type="project" value="TreeGrafter"/>
</dbReference>
<dbReference type="GO" id="GO:0006516">
    <property type="term" value="P:glycoprotein catabolic process"/>
    <property type="evidence" value="ECO:0007669"/>
    <property type="project" value="TreeGrafter"/>
</dbReference>
<sequence length="806" mass="89413">MFKRNLISLAILVGLTGGLAGCNSDNDSSSSLPGDPIVDLAVLKYVDPMIGTAASGHTFPGTTVPAGMVQLSPDTFIGSNTDHESGLNPWHSASGYWDSSNYETGEVVNTDVPLYGFSHTHLSGTGATDLGDILVLPYADMANTQLNSFDKANEEASAGYYKTKLNQGQIEVELSATKRVGLHKYTFADGADRNVKFDLGHTLMNNNGKSLKNKVEVVDEYTIRGRKTSTGWFQGQDHQGQDIFFYAKFNQPIAKALLGEQDLEPTREMRNGAVYSGDDLTAYLNFGTGEEPIEIRVGISPVNWQGAQKNLEAEAPSFDLAQVKEDAEYAWAEKLAKIKVEGGTDAEKTNFYTGMYHMMIAPIEFYDVDGQYVDMLGTVRTLKDGDTPNYSIYSTWDTFRAVHPMWTIIDPDQATLYVKDLIRKSNDEFGLLPKWEGHGSETGTMIGYPSAAILGDAVTKGLIDAEQAYTASVKSARYTPHEYPQIHDDILSSLMAGQLNYHEKEQCVRYPNWNSVSYSLEFSFYDWTIAEMAKAAGDMDAYEEFKARSYNSLKHWDAEAGNADGTGFFVPTELKEGNPCALKYASTDFDPYKSDAFYYTEGNAWQWQWAFMQDLDKLTEIMGGTQGLNDKLNNLFTADPNGGEAHQDMTGYIGQYIHGNEPSHHVIYLYNRTEESYKAQEYLDQVYDQFYKPTPDGIIGNEDVGQMSAWYLMSALGFYQISPTDPTYSIGRPIFDKATVDIGSGTFTVTAENNGPDNMYIKQVTINGKPLDVYNTFQHSEFKAGGELHFVMTADKSEAMQANLGE</sequence>
<dbReference type="InterPro" id="IPR041371">
    <property type="entry name" value="GH92_N"/>
</dbReference>
<feature type="domain" description="Glycosyl hydrolase family 92" evidence="2">
    <location>
        <begin position="306"/>
        <end position="793"/>
    </location>
</feature>
<dbReference type="InterPro" id="IPR008928">
    <property type="entry name" value="6-hairpin_glycosidase_sf"/>
</dbReference>
<feature type="chain" id="PRO_5043004150" evidence="1">
    <location>
        <begin position="21"/>
        <end position="806"/>
    </location>
</feature>
<dbReference type="Pfam" id="PF17678">
    <property type="entry name" value="Glyco_hydro_92N"/>
    <property type="match status" value="1"/>
</dbReference>
<evidence type="ECO:0000259" key="2">
    <source>
        <dbReference type="Pfam" id="PF07971"/>
    </source>
</evidence>
<dbReference type="RefSeq" id="WP_274291934.1">
    <property type="nucleotide sequence ID" value="NZ_CP117989.1"/>
</dbReference>
<accession>A0AAQ2Y4B2</accession>
<organism evidence="4 5">
    <name type="scientific">Vibrio campbellii</name>
    <dbReference type="NCBI Taxonomy" id="680"/>
    <lineage>
        <taxon>Bacteria</taxon>
        <taxon>Pseudomonadati</taxon>
        <taxon>Pseudomonadota</taxon>
        <taxon>Gammaproteobacteria</taxon>
        <taxon>Vibrionales</taxon>
        <taxon>Vibrionaceae</taxon>
        <taxon>Vibrio</taxon>
    </lineage>
</organism>
<gene>
    <name evidence="4" type="ORF">PUN50_19570</name>
</gene>
<keyword evidence="4" id="KW-0378">Hydrolase</keyword>
<proteinExistence type="predicted"/>
<dbReference type="InterPro" id="IPR012939">
    <property type="entry name" value="Glyco_hydro_92"/>
</dbReference>
<feature type="domain" description="Glycosyl hydrolase family 92 N-terminal" evidence="3">
    <location>
        <begin position="45"/>
        <end position="300"/>
    </location>
</feature>
<dbReference type="NCBIfam" id="TIGR01180">
    <property type="entry name" value="aman2_put"/>
    <property type="match status" value="1"/>
</dbReference>
<dbReference type="SUPFAM" id="SSF48208">
    <property type="entry name" value="Six-hairpin glycosidases"/>
    <property type="match status" value="1"/>
</dbReference>
<dbReference type="Gene3D" id="2.70.98.10">
    <property type="match status" value="1"/>
</dbReference>
<dbReference type="GO" id="GO:0030246">
    <property type="term" value="F:carbohydrate binding"/>
    <property type="evidence" value="ECO:0007669"/>
    <property type="project" value="InterPro"/>
</dbReference>
<evidence type="ECO:0000259" key="3">
    <source>
        <dbReference type="Pfam" id="PF17678"/>
    </source>
</evidence>
<name>A0AAQ2Y4B2_9VIBR</name>
<dbReference type="Pfam" id="PF07971">
    <property type="entry name" value="Glyco_hydro_92"/>
    <property type="match status" value="1"/>
</dbReference>
<dbReference type="InterPro" id="IPR005887">
    <property type="entry name" value="GH92_a_mannosidase_put"/>
</dbReference>
<evidence type="ECO:0000256" key="1">
    <source>
        <dbReference type="SAM" id="SignalP"/>
    </source>
</evidence>
<dbReference type="InterPro" id="IPR014718">
    <property type="entry name" value="GH-type_carb-bd"/>
</dbReference>
<dbReference type="EMBL" id="CP117989">
    <property type="protein sequence ID" value="WDG11458.1"/>
    <property type="molecule type" value="Genomic_DNA"/>
</dbReference>
<dbReference type="PANTHER" id="PTHR12143:SF39">
    <property type="entry name" value="SECRETED PROTEIN"/>
    <property type="match status" value="1"/>
</dbReference>
<dbReference type="PANTHER" id="PTHR12143">
    <property type="entry name" value="PEPTIDE N-GLYCANASE PNGASE -RELATED"/>
    <property type="match status" value="1"/>
</dbReference>
<dbReference type="GO" id="GO:0000224">
    <property type="term" value="F:peptide-N4-(N-acetyl-beta-glucosaminyl)asparagine amidase activity"/>
    <property type="evidence" value="ECO:0007669"/>
    <property type="project" value="TreeGrafter"/>
</dbReference>